<dbReference type="OrthoDB" id="8782691at2"/>
<gene>
    <name evidence="2" type="ORF">FCI23_32065</name>
</gene>
<organism evidence="2 3">
    <name type="scientific">Actinacidiphila oryziradicis</name>
    <dbReference type="NCBI Taxonomy" id="2571141"/>
    <lineage>
        <taxon>Bacteria</taxon>
        <taxon>Bacillati</taxon>
        <taxon>Actinomycetota</taxon>
        <taxon>Actinomycetes</taxon>
        <taxon>Kitasatosporales</taxon>
        <taxon>Streptomycetaceae</taxon>
        <taxon>Actinacidiphila</taxon>
    </lineage>
</organism>
<feature type="region of interest" description="Disordered" evidence="1">
    <location>
        <begin position="1"/>
        <end position="31"/>
    </location>
</feature>
<reference evidence="2 3" key="1">
    <citation type="submission" date="2019-04" db="EMBL/GenBank/DDBJ databases">
        <title>Streptomyces oryziradicis sp. nov., a novel actinomycete isolated from rhizosphere soil of rice (Oryza sativa L.).</title>
        <authorList>
            <person name="Li C."/>
        </authorList>
    </citation>
    <scope>NUCLEOTIDE SEQUENCE [LARGE SCALE GENOMIC DNA]</scope>
    <source>
        <strain evidence="2 3">NEAU-C40</strain>
    </source>
</reference>
<proteinExistence type="predicted"/>
<dbReference type="Pfam" id="PF07592">
    <property type="entry name" value="DDE_Tnp_ISAZ013"/>
    <property type="match status" value="1"/>
</dbReference>
<sequence>MKTSTDHGTCGAPGAVRAARRVREEARRNGSIERRDRASGLLHHRLFSFISMNWRARPLTSLEVALNLIAATTTSTGLSVSARLDEGTYPTGIEIDAQHAAALAITPDAFHGEWNYTVPPQPGVPAVPLQPPTRRAHPRHAHTFDTAMATHPVLTGMTRHALDQLTTDVRTLIDQVPTEQRPRHRKLAVESMIWAAVLDQRGLPCSLTAHLFRIGENQMRALIKQVRPLLQQHGHQAEPLPVRLIDPSEPTASEGRSRPERGAGSAS</sequence>
<evidence type="ECO:0000313" key="3">
    <source>
        <dbReference type="Proteomes" id="UP000305778"/>
    </source>
</evidence>
<dbReference type="Proteomes" id="UP000305778">
    <property type="component" value="Unassembled WGS sequence"/>
</dbReference>
<feature type="compositionally biased region" description="Basic and acidic residues" evidence="1">
    <location>
        <begin position="21"/>
        <end position="31"/>
    </location>
</feature>
<comment type="caution">
    <text evidence="2">The sequence shown here is derived from an EMBL/GenBank/DDBJ whole genome shotgun (WGS) entry which is preliminary data.</text>
</comment>
<keyword evidence="3" id="KW-1185">Reference proteome</keyword>
<dbReference type="AlphaFoldDB" id="A0A4U0SAQ6"/>
<accession>A0A4U0SAQ6</accession>
<evidence type="ECO:0000313" key="2">
    <source>
        <dbReference type="EMBL" id="TKA06410.1"/>
    </source>
</evidence>
<name>A0A4U0SAQ6_9ACTN</name>
<protein>
    <submittedName>
        <fullName evidence="2">Uncharacterized protein</fullName>
    </submittedName>
</protein>
<dbReference type="EMBL" id="SUMC01000039">
    <property type="protein sequence ID" value="TKA06410.1"/>
    <property type="molecule type" value="Genomic_DNA"/>
</dbReference>
<dbReference type="InterPro" id="IPR011518">
    <property type="entry name" value="Transposase_36"/>
</dbReference>
<evidence type="ECO:0000256" key="1">
    <source>
        <dbReference type="SAM" id="MobiDB-lite"/>
    </source>
</evidence>
<dbReference type="RefSeq" id="WP_136727533.1">
    <property type="nucleotide sequence ID" value="NZ_SUMC01000039.1"/>
</dbReference>
<feature type="region of interest" description="Disordered" evidence="1">
    <location>
        <begin position="237"/>
        <end position="267"/>
    </location>
</feature>